<dbReference type="Gene3D" id="1.10.150.20">
    <property type="entry name" value="5' to 3' exonuclease, C-terminal subdomain"/>
    <property type="match status" value="1"/>
</dbReference>
<sequence length="843" mass="95695">MEKHYEKHPLYLEELELEARYKTFGEQKLRQVYDKAKAEGQVGTTTLGQKFISHQYSNVFEAIKVFVENAVAPKRGVKPAYVSILFEMVELYKEEKDQLYSLLTFSPFSILMNNLMKRKDLFLSNVSQLIGKEIQDEYNLTHYLSLNPSRNVVVNNGIDQRVQSFYRRAYAIAWMKRDGYQAPKWNTQDLMQLSACLVNIIIENTPYFEYCQQGATLNLQPTQALLDAWMNNEDNAVSSAYRLCPTIIPPKPWESYDEGGYHGELQSSTSLLRLRDQRSVFGKKYLKKLGQMELAGVRKAINSIQATPWKINKKVLAVMQEVMELGGGRAGIPYINEAPKPMVLPENPTEEQLKEYRKVMVSFYKDEISRKSLALRAIGNIKTAEEFSKYDRIYFPCNMDFRGRVYPLPSFSFQGDDLNKGLILFADAPACEDMADINWLAVHGANLAGVDKVSYDDRIQWVKDNELEILASALDPLANTFWMNQDEPCQFLAFCFEWQAWKTWEAEYGSPKGFVSGIPVAFDGTCSGLQHFSAILRDPVGGAAVNLLPSEKPNDIYGVVAEKVNIAIDQDLNSGSLDDVIDTKIKFGTKTLAQLWRLYGVNRKVTKRSVMTLAYGSKEYGFRDQIFEDIIKKDMQEQKESSVFTDENCWQASAYMAKLIWNAVRTTVVAAVDGMKWLQDCAKLVTKKGQVVTWTTPMGLPVQQSYMECVSTQVRLRCAGKNIRLYGLNVTGNIDKRAQAQGVAPNFIHSMDASHLQLTVCNAIDAGIKHFAMIHDSYGAPVAQAKTMYKAVRQSFIEMYTEQDVLDNFKNDMLKLSDTSLPSLPKRGDLKLDEITNSKYIFS</sequence>
<proteinExistence type="inferred from homology"/>
<evidence type="ECO:0000256" key="7">
    <source>
        <dbReference type="ARBA" id="ARBA00048552"/>
    </source>
</evidence>
<name>A0A8S5RF70_9VIRU</name>
<keyword evidence="4 8" id="KW-0808">Transferase</keyword>
<dbReference type="PANTHER" id="PTHR10102">
    <property type="entry name" value="DNA-DIRECTED RNA POLYMERASE, MITOCHONDRIAL"/>
    <property type="match status" value="1"/>
</dbReference>
<keyword evidence="3 8" id="KW-0240">DNA-directed RNA polymerase</keyword>
<organism evidence="10">
    <name type="scientific">virus sp. ctqq75</name>
    <dbReference type="NCBI Taxonomy" id="2827999"/>
    <lineage>
        <taxon>Viruses</taxon>
    </lineage>
</organism>
<evidence type="ECO:0000256" key="3">
    <source>
        <dbReference type="ARBA" id="ARBA00022478"/>
    </source>
</evidence>
<evidence type="ECO:0000256" key="5">
    <source>
        <dbReference type="ARBA" id="ARBA00022695"/>
    </source>
</evidence>
<dbReference type="Gene3D" id="1.10.287.280">
    <property type="match status" value="1"/>
</dbReference>
<evidence type="ECO:0000256" key="1">
    <source>
        <dbReference type="ARBA" id="ARBA00009493"/>
    </source>
</evidence>
<evidence type="ECO:0000256" key="6">
    <source>
        <dbReference type="ARBA" id="ARBA00023163"/>
    </source>
</evidence>
<dbReference type="GO" id="GO:0003899">
    <property type="term" value="F:DNA-directed RNA polymerase activity"/>
    <property type="evidence" value="ECO:0007669"/>
    <property type="project" value="UniProtKB-EC"/>
</dbReference>
<dbReference type="Pfam" id="PF00940">
    <property type="entry name" value="RNA_pol"/>
    <property type="match status" value="1"/>
</dbReference>
<dbReference type="SUPFAM" id="SSF56672">
    <property type="entry name" value="DNA/RNA polymerases"/>
    <property type="match status" value="1"/>
</dbReference>
<accession>A0A8S5RF70</accession>
<evidence type="ECO:0000259" key="9">
    <source>
        <dbReference type="SMART" id="SM01311"/>
    </source>
</evidence>
<dbReference type="Pfam" id="PF14700">
    <property type="entry name" value="RPOL_N"/>
    <property type="match status" value="1"/>
</dbReference>
<dbReference type="EC" id="2.7.7.6" evidence="2 8"/>
<evidence type="ECO:0000256" key="2">
    <source>
        <dbReference type="ARBA" id="ARBA00012418"/>
    </source>
</evidence>
<comment type="function">
    <text evidence="8">DNA-dependent RNA polymerase catalyzes the transcription of DNA into RNA using the four ribonucleoside triphosphates as substrates.</text>
</comment>
<dbReference type="PANTHER" id="PTHR10102:SF0">
    <property type="entry name" value="DNA-DIRECTED RNA POLYMERASE, MITOCHONDRIAL"/>
    <property type="match status" value="1"/>
</dbReference>
<evidence type="ECO:0000313" key="10">
    <source>
        <dbReference type="EMBL" id="DAE29628.1"/>
    </source>
</evidence>
<evidence type="ECO:0000256" key="4">
    <source>
        <dbReference type="ARBA" id="ARBA00022679"/>
    </source>
</evidence>
<dbReference type="GO" id="GO:0006351">
    <property type="term" value="P:DNA-templated transcription"/>
    <property type="evidence" value="ECO:0007669"/>
    <property type="project" value="InterPro"/>
</dbReference>
<feature type="domain" description="DNA-directed RNA polymerase N-terminal" evidence="9">
    <location>
        <begin position="12"/>
        <end position="306"/>
    </location>
</feature>
<evidence type="ECO:0000256" key="8">
    <source>
        <dbReference type="RuleBase" id="RU003805"/>
    </source>
</evidence>
<dbReference type="Gene3D" id="1.10.1320.10">
    <property type="entry name" value="DNA-directed RNA polymerase, N-terminal domain"/>
    <property type="match status" value="1"/>
</dbReference>
<dbReference type="InterPro" id="IPR043502">
    <property type="entry name" value="DNA/RNA_pol_sf"/>
</dbReference>
<dbReference type="Gene3D" id="1.10.287.260">
    <property type="match status" value="1"/>
</dbReference>
<dbReference type="InterPro" id="IPR037159">
    <property type="entry name" value="RNA_POL_N_sf"/>
</dbReference>
<comment type="similarity">
    <text evidence="1 8">Belongs to the phage and mitochondrial RNA polymerase family.</text>
</comment>
<dbReference type="PROSITE" id="PS00489">
    <property type="entry name" value="RNA_POL_PHAGE_2"/>
    <property type="match status" value="1"/>
</dbReference>
<comment type="catalytic activity">
    <reaction evidence="7 8">
        <text>RNA(n) + a ribonucleoside 5'-triphosphate = RNA(n+1) + diphosphate</text>
        <dbReference type="Rhea" id="RHEA:21248"/>
        <dbReference type="Rhea" id="RHEA-COMP:14527"/>
        <dbReference type="Rhea" id="RHEA-COMP:17342"/>
        <dbReference type="ChEBI" id="CHEBI:33019"/>
        <dbReference type="ChEBI" id="CHEBI:61557"/>
        <dbReference type="ChEBI" id="CHEBI:140395"/>
        <dbReference type="EC" id="2.7.7.6"/>
    </reaction>
</comment>
<dbReference type="InterPro" id="IPR029262">
    <property type="entry name" value="RPOL_N"/>
</dbReference>
<dbReference type="InterPro" id="IPR024075">
    <property type="entry name" value="DNA-dir_RNA_pol_helix_hairp_sf"/>
</dbReference>
<dbReference type="InterPro" id="IPR046950">
    <property type="entry name" value="DNA-dir_Rpol_C_phage-type"/>
</dbReference>
<reference evidence="10" key="1">
    <citation type="journal article" date="2021" name="Proc. Natl. Acad. Sci. U.S.A.">
        <title>A Catalog of Tens of Thousands of Viruses from Human Metagenomes Reveals Hidden Associations with Chronic Diseases.</title>
        <authorList>
            <person name="Tisza M.J."/>
            <person name="Buck C.B."/>
        </authorList>
    </citation>
    <scope>NUCLEOTIDE SEQUENCE</scope>
    <source>
        <strain evidence="10">Ctqq75</strain>
    </source>
</reference>
<dbReference type="EMBL" id="BK059096">
    <property type="protein sequence ID" value="DAE29628.1"/>
    <property type="molecule type" value="Genomic_DNA"/>
</dbReference>
<protein>
    <recommendedName>
        <fullName evidence="2 8">DNA-directed RNA polymerase</fullName>
        <ecNumber evidence="2 8">2.7.7.6</ecNumber>
    </recommendedName>
</protein>
<keyword evidence="5 8" id="KW-0548">Nucleotidyltransferase</keyword>
<dbReference type="SMART" id="SM01311">
    <property type="entry name" value="RPOL_N"/>
    <property type="match status" value="1"/>
</dbReference>
<dbReference type="GO" id="GO:0000428">
    <property type="term" value="C:DNA-directed RNA polymerase complex"/>
    <property type="evidence" value="ECO:0007669"/>
    <property type="project" value="UniProtKB-KW"/>
</dbReference>
<dbReference type="InterPro" id="IPR002092">
    <property type="entry name" value="DNA-dir_Rpol_phage-type"/>
</dbReference>
<keyword evidence="6 8" id="KW-0804">Transcription</keyword>
<dbReference type="PROSITE" id="PS00900">
    <property type="entry name" value="RNA_POL_PHAGE_1"/>
    <property type="match status" value="1"/>
</dbReference>
<dbReference type="GO" id="GO:0003677">
    <property type="term" value="F:DNA binding"/>
    <property type="evidence" value="ECO:0007669"/>
    <property type="project" value="InterPro"/>
</dbReference>